<keyword evidence="1" id="KW-1133">Transmembrane helix</keyword>
<organism evidence="2">
    <name type="scientific">Derbesia sp. WEST4838</name>
    <dbReference type="NCBI Taxonomy" id="1847751"/>
    <lineage>
        <taxon>Eukaryota</taxon>
        <taxon>Viridiplantae</taxon>
        <taxon>Chlorophyta</taxon>
        <taxon>core chlorophytes</taxon>
        <taxon>Ulvophyceae</taxon>
        <taxon>TCBD clade</taxon>
        <taxon>Bryopsidales</taxon>
        <taxon>Bryopsidineae</taxon>
        <taxon>Derbesiaceae</taxon>
        <taxon>Derbesia</taxon>
    </lineage>
</organism>
<reference evidence="2" key="2">
    <citation type="submission" date="2016-08" db="EMBL/GenBank/DDBJ databases">
        <authorList>
            <person name="Seilhamer J.J."/>
        </authorList>
    </citation>
    <scope>NUCLEOTIDE SEQUENCE</scope>
</reference>
<evidence type="ECO:0000313" key="2">
    <source>
        <dbReference type="EMBL" id="AOP19167.1"/>
    </source>
</evidence>
<dbReference type="RefSeq" id="YP_009306263.1">
    <property type="nucleotide sequence ID" value="NC_031367.1"/>
</dbReference>
<keyword evidence="1" id="KW-0472">Membrane</keyword>
<keyword evidence="2" id="KW-0934">Plastid</keyword>
<evidence type="ECO:0000256" key="1">
    <source>
        <dbReference type="SAM" id="Phobius"/>
    </source>
</evidence>
<feature type="transmembrane region" description="Helical" evidence="1">
    <location>
        <begin position="72"/>
        <end position="90"/>
    </location>
</feature>
<feature type="transmembrane region" description="Helical" evidence="1">
    <location>
        <begin position="7"/>
        <end position="24"/>
    </location>
</feature>
<geneLocation type="chloroplast" evidence="2"/>
<feature type="transmembrane region" description="Helical" evidence="1">
    <location>
        <begin position="30"/>
        <end position="52"/>
    </location>
</feature>
<dbReference type="GeneID" id="29288639"/>
<keyword evidence="2" id="KW-0150">Chloroplast</keyword>
<dbReference type="EMBL" id="KX808497">
    <property type="protein sequence ID" value="AOP19167.1"/>
    <property type="molecule type" value="Genomic_DNA"/>
</dbReference>
<evidence type="ECO:0008006" key="3">
    <source>
        <dbReference type="Google" id="ProtNLM"/>
    </source>
</evidence>
<sequence>MRIFIYLNLYTYFCFGFFFGNLFGNFVNLISIHILNIQIGNFSALMTFIILFEFYSFINQIYSIRIPSKKIYAIRLGLLIGFCIDAFKVGS</sequence>
<name>A0A1C9JBE3_9CHLO</name>
<accession>A0A1C9JBE3</accession>
<proteinExistence type="predicted"/>
<protein>
    <recommendedName>
        <fullName evidence="3">Ycf20</fullName>
    </recommendedName>
</protein>
<dbReference type="AlphaFoldDB" id="A0A1C9JBE3"/>
<keyword evidence="1" id="KW-0812">Transmembrane</keyword>
<reference evidence="2" key="1">
    <citation type="journal article" date="2016" name="Genome Biol. Evol.">
        <title>Evolutionary Dynamics of Chloroplast Genomes in Low Light: A Case Study of the Endolithic Green Alga Ostreobium quekettii.</title>
        <authorList>
            <person name="R Marcelino V."/>
            <person name="Cremen M.C."/>
            <person name="Jackson C.J."/>
            <person name="Larkum A.A."/>
            <person name="Verbruggen H."/>
        </authorList>
    </citation>
    <scope>NUCLEOTIDE SEQUENCE</scope>
</reference>
<gene>
    <name evidence="2" type="primary">ycf20</name>
</gene>